<reference evidence="3" key="1">
    <citation type="journal article" date="2019" name="Int. J. Syst. Evol. Microbiol.">
        <title>The Global Catalogue of Microorganisms (GCM) 10K type strain sequencing project: providing services to taxonomists for standard genome sequencing and annotation.</title>
        <authorList>
            <consortium name="The Broad Institute Genomics Platform"/>
            <consortium name="The Broad Institute Genome Sequencing Center for Infectious Disease"/>
            <person name="Wu L."/>
            <person name="Ma J."/>
        </authorList>
    </citation>
    <scope>NUCLEOTIDE SEQUENCE [LARGE SCALE GENOMIC DNA]</scope>
    <source>
        <strain evidence="3">2902at01</strain>
    </source>
</reference>
<comment type="caution">
    <text evidence="2">The sequence shown here is derived from an EMBL/GenBank/DDBJ whole genome shotgun (WGS) entry which is preliminary data.</text>
</comment>
<evidence type="ECO:0000259" key="1">
    <source>
        <dbReference type="PROSITE" id="PS51677"/>
    </source>
</evidence>
<keyword evidence="2" id="KW-0378">Hydrolase</keyword>
<dbReference type="InterPro" id="IPR002509">
    <property type="entry name" value="NODB_dom"/>
</dbReference>
<dbReference type="Gene3D" id="3.20.20.370">
    <property type="entry name" value="Glycoside hydrolase/deacetylase"/>
    <property type="match status" value="1"/>
</dbReference>
<dbReference type="InterPro" id="IPR011330">
    <property type="entry name" value="Glyco_hydro/deAcase_b/a-brl"/>
</dbReference>
<dbReference type="Pfam" id="PF01522">
    <property type="entry name" value="Polysacc_deac_1"/>
    <property type="match status" value="1"/>
</dbReference>
<evidence type="ECO:0000313" key="2">
    <source>
        <dbReference type="EMBL" id="MFC4106374.1"/>
    </source>
</evidence>
<organism evidence="2 3">
    <name type="scientific">Micromonospora zhanjiangensis</name>
    <dbReference type="NCBI Taxonomy" id="1522057"/>
    <lineage>
        <taxon>Bacteria</taxon>
        <taxon>Bacillati</taxon>
        <taxon>Actinomycetota</taxon>
        <taxon>Actinomycetes</taxon>
        <taxon>Micromonosporales</taxon>
        <taxon>Micromonosporaceae</taxon>
        <taxon>Micromonospora</taxon>
    </lineage>
</organism>
<keyword evidence="3" id="KW-1185">Reference proteome</keyword>
<dbReference type="InterPro" id="IPR050248">
    <property type="entry name" value="Polysacc_deacetylase_ArnD"/>
</dbReference>
<dbReference type="SUPFAM" id="SSF88713">
    <property type="entry name" value="Glycoside hydrolase/deacetylase"/>
    <property type="match status" value="1"/>
</dbReference>
<dbReference type="RefSeq" id="WP_377544133.1">
    <property type="nucleotide sequence ID" value="NZ_JBHSBN010000005.1"/>
</dbReference>
<dbReference type="PANTHER" id="PTHR10587">
    <property type="entry name" value="GLYCOSYL TRANSFERASE-RELATED"/>
    <property type="match status" value="1"/>
</dbReference>
<name>A0ABV8KJU0_9ACTN</name>
<protein>
    <submittedName>
        <fullName evidence="2">Polysaccharide deacetylase family protein</fullName>
        <ecNumber evidence="2">3.-.-.-</ecNumber>
    </submittedName>
</protein>
<feature type="domain" description="NodB homology" evidence="1">
    <location>
        <begin position="72"/>
        <end position="253"/>
    </location>
</feature>
<gene>
    <name evidence="2" type="ORF">ACFOX0_10545</name>
</gene>
<evidence type="ECO:0000313" key="3">
    <source>
        <dbReference type="Proteomes" id="UP001595868"/>
    </source>
</evidence>
<dbReference type="EMBL" id="JBHSBN010000005">
    <property type="protein sequence ID" value="MFC4106374.1"/>
    <property type="molecule type" value="Genomic_DNA"/>
</dbReference>
<dbReference type="PANTHER" id="PTHR10587:SF137">
    <property type="entry name" value="4-DEOXY-4-FORMAMIDO-L-ARABINOSE-PHOSPHOUNDECAPRENOL DEFORMYLASE ARND-RELATED"/>
    <property type="match status" value="1"/>
</dbReference>
<proteinExistence type="predicted"/>
<dbReference type="EC" id="3.-.-.-" evidence="2"/>
<sequence>MTSTRRRLLTNAVAALTGSGLTYGARHAYDALTADRPLPFYGGYASAIHADRKTPPRADRVDVVWQVSTTKKLVALTFDDGPHPRWTPEVLDILDRTATPATFFMMGRNAREHGHLVTGRLDRHEVGNHTWAHHDLAKQTYEESLTALRDSHRELTRLCGREPVLMRPPYGHLAGASLLAANELAYRVVLWSRQMLESEYPGDPAGLARYVVDSCAPGTILLAHDTGPEDRLVAIRGLASMIEGLRGRGFDFVTVSDLLRQADAERDRG</sequence>
<dbReference type="PROSITE" id="PS51677">
    <property type="entry name" value="NODB"/>
    <property type="match status" value="1"/>
</dbReference>
<dbReference type="CDD" id="cd10917">
    <property type="entry name" value="CE4_NodB_like_6s_7s"/>
    <property type="match status" value="1"/>
</dbReference>
<dbReference type="GO" id="GO:0016787">
    <property type="term" value="F:hydrolase activity"/>
    <property type="evidence" value="ECO:0007669"/>
    <property type="project" value="UniProtKB-KW"/>
</dbReference>
<dbReference type="Proteomes" id="UP001595868">
    <property type="component" value="Unassembled WGS sequence"/>
</dbReference>
<accession>A0ABV8KJU0</accession>